<keyword evidence="6" id="KW-1185">Reference proteome</keyword>
<evidence type="ECO:0000256" key="1">
    <source>
        <dbReference type="ARBA" id="ARBA00023002"/>
    </source>
</evidence>
<name>A0AAD5TF96_9FUNG</name>
<feature type="region of interest" description="Disordered" evidence="2">
    <location>
        <begin position="310"/>
        <end position="329"/>
    </location>
</feature>
<dbReference type="Pfam" id="PF08022">
    <property type="entry name" value="FAD_binding_8"/>
    <property type="match status" value="1"/>
</dbReference>
<keyword evidence="1" id="KW-0560">Oxidoreductase</keyword>
<proteinExistence type="predicted"/>
<dbReference type="CDD" id="cd06186">
    <property type="entry name" value="NOX_Duox_like_FAD_NADP"/>
    <property type="match status" value="1"/>
</dbReference>
<dbReference type="InterPro" id="IPR013112">
    <property type="entry name" value="FAD-bd_8"/>
</dbReference>
<comment type="caution">
    <text evidence="5">The sequence shown here is derived from an EMBL/GenBank/DDBJ whole genome shotgun (WGS) entry which is preliminary data.</text>
</comment>
<evidence type="ECO:0000313" key="6">
    <source>
        <dbReference type="Proteomes" id="UP001212152"/>
    </source>
</evidence>
<evidence type="ECO:0000256" key="3">
    <source>
        <dbReference type="SAM" id="Phobius"/>
    </source>
</evidence>
<sequence length="433" mass="47740">MGYGMFTWVLIHLTSFLSKSGLRGGNYILQALFGIGAPFEQLSDYMEFFGFMAISCFIIGFIPALPWLRRRHFNMFYIAHVFMLFMIVFAILHSTTCVYYAFPGIILWVSDLALRAVARKTAAKFAVNRVVKEPTGYIRMDIDTSQPIPYTPGQYVFLSVPSVSPLEYHPFSIAGSANSPARLSLLIAPMWKSSEWTNKLAARFLDAERGGSCGDPVVLEGPFGHCGFDVLNVNVVTCFVSGSGVAPAFGLARYVADAQSRGTTSGPKKVVIVWAVRAPGPQHSSHIADLQAAFAPGMLEIYIFDTSRSEKPRPAMGNRTASADDEKKDTDLSEHIIVPDVVSERAQPTLNTRPSKMSISTIPVSHDGVHHYTHRMSVPTVFQTGITPLLKAGGKLGVFICATEGLRRDIRDAVYELEHDGVKCFIHEETYEL</sequence>
<dbReference type="GO" id="GO:0016175">
    <property type="term" value="F:superoxide-generating NAD(P)H oxidase activity"/>
    <property type="evidence" value="ECO:0007669"/>
    <property type="project" value="TreeGrafter"/>
</dbReference>
<organism evidence="5 6">
    <name type="scientific">Geranomyces variabilis</name>
    <dbReference type="NCBI Taxonomy" id="109894"/>
    <lineage>
        <taxon>Eukaryota</taxon>
        <taxon>Fungi</taxon>
        <taxon>Fungi incertae sedis</taxon>
        <taxon>Chytridiomycota</taxon>
        <taxon>Chytridiomycota incertae sedis</taxon>
        <taxon>Chytridiomycetes</taxon>
        <taxon>Spizellomycetales</taxon>
        <taxon>Powellomycetaceae</taxon>
        <taxon>Geranomyces</taxon>
    </lineage>
</organism>
<dbReference type="GO" id="GO:0005886">
    <property type="term" value="C:plasma membrane"/>
    <property type="evidence" value="ECO:0007669"/>
    <property type="project" value="TreeGrafter"/>
</dbReference>
<dbReference type="SUPFAM" id="SSF52343">
    <property type="entry name" value="Ferredoxin reductase-like, C-terminal NADP-linked domain"/>
    <property type="match status" value="1"/>
</dbReference>
<keyword evidence="3" id="KW-1133">Transmembrane helix</keyword>
<dbReference type="PANTHER" id="PTHR11972:SF69">
    <property type="entry name" value="FERRIC REDUCTION OXIDASE 6-RELATED"/>
    <property type="match status" value="1"/>
</dbReference>
<dbReference type="PROSITE" id="PS51384">
    <property type="entry name" value="FAD_FR"/>
    <property type="match status" value="1"/>
</dbReference>
<feature type="transmembrane region" description="Helical" evidence="3">
    <location>
        <begin position="48"/>
        <end position="68"/>
    </location>
</feature>
<dbReference type="InterPro" id="IPR017938">
    <property type="entry name" value="Riboflavin_synthase-like_b-brl"/>
</dbReference>
<protein>
    <recommendedName>
        <fullName evidence="4">FAD-binding FR-type domain-containing protein</fullName>
    </recommendedName>
</protein>
<reference evidence="5" key="1">
    <citation type="submission" date="2020-05" db="EMBL/GenBank/DDBJ databases">
        <title>Phylogenomic resolution of chytrid fungi.</title>
        <authorList>
            <person name="Stajich J.E."/>
            <person name="Amses K."/>
            <person name="Simmons R."/>
            <person name="Seto K."/>
            <person name="Myers J."/>
            <person name="Bonds A."/>
            <person name="Quandt C.A."/>
            <person name="Barry K."/>
            <person name="Liu P."/>
            <person name="Grigoriev I."/>
            <person name="Longcore J.E."/>
            <person name="James T.Y."/>
        </authorList>
    </citation>
    <scope>NUCLEOTIDE SEQUENCE</scope>
    <source>
        <strain evidence="5">JEL0379</strain>
    </source>
</reference>
<evidence type="ECO:0000256" key="2">
    <source>
        <dbReference type="SAM" id="MobiDB-lite"/>
    </source>
</evidence>
<dbReference type="EMBL" id="JADGJQ010000089">
    <property type="protein sequence ID" value="KAJ3170972.1"/>
    <property type="molecule type" value="Genomic_DNA"/>
</dbReference>
<dbReference type="InterPro" id="IPR017927">
    <property type="entry name" value="FAD-bd_FR_type"/>
</dbReference>
<feature type="domain" description="FAD-binding FR-type" evidence="4">
    <location>
        <begin position="118"/>
        <end position="229"/>
    </location>
</feature>
<feature type="transmembrane region" description="Helical" evidence="3">
    <location>
        <begin position="75"/>
        <end position="92"/>
    </location>
</feature>
<dbReference type="Gene3D" id="2.40.30.10">
    <property type="entry name" value="Translation factors"/>
    <property type="match status" value="1"/>
</dbReference>
<dbReference type="PANTHER" id="PTHR11972">
    <property type="entry name" value="NADPH OXIDASE"/>
    <property type="match status" value="1"/>
</dbReference>
<dbReference type="InterPro" id="IPR039261">
    <property type="entry name" value="FNR_nucleotide-bd"/>
</dbReference>
<keyword evidence="3" id="KW-0472">Membrane</keyword>
<dbReference type="Gene3D" id="3.40.50.80">
    <property type="entry name" value="Nucleotide-binding domain of ferredoxin-NADP reductase (FNR) module"/>
    <property type="match status" value="1"/>
</dbReference>
<dbReference type="Proteomes" id="UP001212152">
    <property type="component" value="Unassembled WGS sequence"/>
</dbReference>
<dbReference type="InterPro" id="IPR050369">
    <property type="entry name" value="RBOH/FRE"/>
</dbReference>
<gene>
    <name evidence="5" type="ORF">HDU87_008447</name>
</gene>
<accession>A0AAD5TF96</accession>
<keyword evidence="3" id="KW-0812">Transmembrane</keyword>
<evidence type="ECO:0000259" key="4">
    <source>
        <dbReference type="PROSITE" id="PS51384"/>
    </source>
</evidence>
<dbReference type="SUPFAM" id="SSF63380">
    <property type="entry name" value="Riboflavin synthase domain-like"/>
    <property type="match status" value="1"/>
</dbReference>
<evidence type="ECO:0000313" key="5">
    <source>
        <dbReference type="EMBL" id="KAJ3170972.1"/>
    </source>
</evidence>
<dbReference type="AlphaFoldDB" id="A0AAD5TF96"/>